<dbReference type="EMBL" id="SRZB01000020">
    <property type="protein sequence ID" value="TGX98231.1"/>
    <property type="molecule type" value="Genomic_DNA"/>
</dbReference>
<organism evidence="1 2">
    <name type="scientific">Hominisplanchenecus murintestinalis</name>
    <dbReference type="NCBI Taxonomy" id="2941517"/>
    <lineage>
        <taxon>Bacteria</taxon>
        <taxon>Bacillati</taxon>
        <taxon>Bacillota</taxon>
        <taxon>Clostridia</taxon>
        <taxon>Lachnospirales</taxon>
        <taxon>Lachnospiraceae</taxon>
        <taxon>Hominisplanchenecus</taxon>
    </lineage>
</organism>
<gene>
    <name evidence="1" type="ORF">E5357_09730</name>
</gene>
<keyword evidence="2" id="KW-1185">Reference proteome</keyword>
<proteinExistence type="predicted"/>
<comment type="caution">
    <text evidence="1">The sequence shown here is derived from an EMBL/GenBank/DDBJ whole genome shotgun (WGS) entry which is preliminary data.</text>
</comment>
<evidence type="ECO:0000313" key="1">
    <source>
        <dbReference type="EMBL" id="TGX98231.1"/>
    </source>
</evidence>
<dbReference type="Proteomes" id="UP000307720">
    <property type="component" value="Unassembled WGS sequence"/>
</dbReference>
<evidence type="ECO:0000313" key="2">
    <source>
        <dbReference type="Proteomes" id="UP000307720"/>
    </source>
</evidence>
<accession>A0AC61QYA6</accession>
<name>A0AC61QYA6_9FIRM</name>
<reference evidence="1" key="1">
    <citation type="submission" date="2019-04" db="EMBL/GenBank/DDBJ databases">
        <title>Microbes associate with the intestines of laboratory mice.</title>
        <authorList>
            <person name="Navarre W."/>
            <person name="Wong E."/>
            <person name="Huang K."/>
            <person name="Tropini C."/>
            <person name="Ng K."/>
            <person name="Yu B."/>
        </authorList>
    </citation>
    <scope>NUCLEOTIDE SEQUENCE</scope>
    <source>
        <strain evidence="1">NM72_1-8</strain>
    </source>
</reference>
<protein>
    <submittedName>
        <fullName evidence="1">Uncharacterized protein</fullName>
    </submittedName>
</protein>
<sequence>MKIKNRTRVGLAAILFFIILLPCRVSAATPLSAHGRLSVKGTNLVDAKGKVFQLKGVSTHGLSWFPEYVSKEAFQNLRDSWGANAVRLAMYTAEYNGYCTGDAGNRKALKKLIHTGVEAASDLGMYVIIDWHILSDGNPNTYKKESLAFFKEMAKKYKAYKNVIYEICNEPNGGTDWGQIKSYAETVIKEIRKIDKNAVILVGTPNWSQDVDIAAANPLKGYKNIMYTLHFYADTHRETYREKAKKALEAGVPLFVSEFGICDASGNGAVNQKEADKWMKLLNTYGVSYMAWNLSNKAESSSLLKSSCQKKSGWTESDLSKSGKWLVSAMKGKLGGTSNVKPAGKPKPAPRPKPENPKPAGTKASRKSCRASVKKDGSWQDGNRWCALYRVSLSNCGKKAVSRWKVRVTFKYPVKKNRQWNGKCIYRGKSVTISPVSWNKKILAKAKVDGIGFIVSSSRRDNKVVSVKIL</sequence>